<evidence type="ECO:0000313" key="1">
    <source>
        <dbReference type="EMBL" id="KAK7573375.1"/>
    </source>
</evidence>
<dbReference type="Proteomes" id="UP001367676">
    <property type="component" value="Unassembled WGS sequence"/>
</dbReference>
<name>A0AAN9T4E7_9HEMI</name>
<gene>
    <name evidence="1" type="ORF">V9T40_010566</name>
</gene>
<keyword evidence="2" id="KW-1185">Reference proteome</keyword>
<proteinExistence type="predicted"/>
<organism evidence="1 2">
    <name type="scientific">Parthenolecanium corni</name>
    <dbReference type="NCBI Taxonomy" id="536013"/>
    <lineage>
        <taxon>Eukaryota</taxon>
        <taxon>Metazoa</taxon>
        <taxon>Ecdysozoa</taxon>
        <taxon>Arthropoda</taxon>
        <taxon>Hexapoda</taxon>
        <taxon>Insecta</taxon>
        <taxon>Pterygota</taxon>
        <taxon>Neoptera</taxon>
        <taxon>Paraneoptera</taxon>
        <taxon>Hemiptera</taxon>
        <taxon>Sternorrhyncha</taxon>
        <taxon>Coccoidea</taxon>
        <taxon>Coccidae</taxon>
        <taxon>Parthenolecanium</taxon>
    </lineage>
</organism>
<evidence type="ECO:0000313" key="2">
    <source>
        <dbReference type="Proteomes" id="UP001367676"/>
    </source>
</evidence>
<reference evidence="1 2" key="1">
    <citation type="submission" date="2024-03" db="EMBL/GenBank/DDBJ databases">
        <title>Adaptation during the transition from Ophiocordyceps entomopathogen to insect associate is accompanied by gene loss and intensified selection.</title>
        <authorList>
            <person name="Ward C.M."/>
            <person name="Onetto C.A."/>
            <person name="Borneman A.R."/>
        </authorList>
    </citation>
    <scope>NUCLEOTIDE SEQUENCE [LARGE SCALE GENOMIC DNA]</scope>
    <source>
        <strain evidence="1">AWRI1</strain>
        <tissue evidence="1">Single Adult Female</tissue>
    </source>
</reference>
<dbReference type="EMBL" id="JBBCAQ010000037">
    <property type="protein sequence ID" value="KAK7573375.1"/>
    <property type="molecule type" value="Genomic_DNA"/>
</dbReference>
<protein>
    <submittedName>
        <fullName evidence="1">Uncharacterized protein</fullName>
    </submittedName>
</protein>
<dbReference type="AlphaFoldDB" id="A0AAN9T4E7"/>
<comment type="caution">
    <text evidence="1">The sequence shown here is derived from an EMBL/GenBank/DDBJ whole genome shotgun (WGS) entry which is preliminary data.</text>
</comment>
<accession>A0AAN9T4E7</accession>
<sequence length="130" mass="15121">MDEVRPVICRYDRQCSSFSPSRTACNDQEKQINTPLKRKSSLNTRTHPTIADKICIQRTYFHSDASNRRHSRFLIGLRVVWKAETHDATPKVTDAGEKRRYSYVTVSDMRMGSKSERAKQLERKGERNCV</sequence>